<feature type="domain" description="DUF4283" evidence="1">
    <location>
        <begin position="170"/>
        <end position="219"/>
    </location>
</feature>
<dbReference type="InterPro" id="IPR025558">
    <property type="entry name" value="DUF4283"/>
</dbReference>
<organism evidence="2 3">
    <name type="scientific">Brassica napus</name>
    <name type="common">Rape</name>
    <dbReference type="NCBI Taxonomy" id="3708"/>
    <lineage>
        <taxon>Eukaryota</taxon>
        <taxon>Viridiplantae</taxon>
        <taxon>Streptophyta</taxon>
        <taxon>Embryophyta</taxon>
        <taxon>Tracheophyta</taxon>
        <taxon>Spermatophyta</taxon>
        <taxon>Magnoliopsida</taxon>
        <taxon>eudicotyledons</taxon>
        <taxon>Gunneridae</taxon>
        <taxon>Pentapetalae</taxon>
        <taxon>rosids</taxon>
        <taxon>malvids</taxon>
        <taxon>Brassicales</taxon>
        <taxon>Brassicaceae</taxon>
        <taxon>Brassiceae</taxon>
        <taxon>Brassica</taxon>
    </lineage>
</organism>
<dbReference type="EMBL" id="JAGKQM010000012">
    <property type="protein sequence ID" value="KAH0898056.1"/>
    <property type="molecule type" value="Genomic_DNA"/>
</dbReference>
<dbReference type="Proteomes" id="UP000824890">
    <property type="component" value="Unassembled WGS sequence"/>
</dbReference>
<feature type="non-terminal residue" evidence="2">
    <location>
        <position position="219"/>
    </location>
</feature>
<sequence length="219" mass="23092">MPNSLPMVKKKKPKAFMLSSSKFVRLALGSKLVLSKTSPNISLESSDLSQGVDISSQTSSVPSSSGFFAVAGSSSGNVEIKSVEGPTSSPSLVHADETTRKTPLPCSAVQVESNLPSAGSPVASVRVASPKNLASRIKESAQLEELGTSTQHVSGAPFVLIPDDNLEDAKEEFKDFLFARFQGDAPPVGRIIGVINAVWARNGPRIFVHKIGDGSFLLK</sequence>
<accession>A0ABQ8B187</accession>
<comment type="caution">
    <text evidence="2">The sequence shown here is derived from an EMBL/GenBank/DDBJ whole genome shotgun (WGS) entry which is preliminary data.</text>
</comment>
<dbReference type="Pfam" id="PF14111">
    <property type="entry name" value="DUF4283"/>
    <property type="match status" value="1"/>
</dbReference>
<evidence type="ECO:0000313" key="3">
    <source>
        <dbReference type="Proteomes" id="UP000824890"/>
    </source>
</evidence>
<evidence type="ECO:0000313" key="2">
    <source>
        <dbReference type="EMBL" id="KAH0898056.1"/>
    </source>
</evidence>
<keyword evidence="3" id="KW-1185">Reference proteome</keyword>
<reference evidence="2 3" key="1">
    <citation type="submission" date="2021-05" db="EMBL/GenBank/DDBJ databases">
        <title>Genome Assembly of Synthetic Allotetraploid Brassica napus Reveals Homoeologous Exchanges between Subgenomes.</title>
        <authorList>
            <person name="Davis J.T."/>
        </authorList>
    </citation>
    <scope>NUCLEOTIDE SEQUENCE [LARGE SCALE GENOMIC DNA]</scope>
    <source>
        <strain evidence="3">cv. Da-Ae</strain>
        <tissue evidence="2">Seedling</tissue>
    </source>
</reference>
<protein>
    <recommendedName>
        <fullName evidence="1">DUF4283 domain-containing protein</fullName>
    </recommendedName>
</protein>
<evidence type="ECO:0000259" key="1">
    <source>
        <dbReference type="Pfam" id="PF14111"/>
    </source>
</evidence>
<gene>
    <name evidence="2" type="ORF">HID58_047624</name>
</gene>
<name>A0ABQ8B187_BRANA</name>
<proteinExistence type="predicted"/>